<sequence>MTISSDADLSIRPTPKHFLALLTGNVALALGPWFVRIADSGPVSAGFWRLALALPLLALFAWRGKEPLRGYPAKDWWFIAAAGVVFALDLASWHVGIERTKLGNATLFGNSGSVILMVWGLVTMHRRPHLREFAAVAMALGGAGLLLGRSMEIDARTLAGDLFCILAGLFYVVYILLVQNVRERLKPWSLLFWSSLAGCPVLLVTALAMGEPVIAQNWWPLIGLMLASQIVGQGLLVYSLGHFPPLVIGLVLLTQPAVSVLVGWLSFGEVLALPDAIGMALVGAALVLARLGEGKPAR</sequence>
<feature type="transmembrane region" description="Helical" evidence="1">
    <location>
        <begin position="133"/>
        <end position="151"/>
    </location>
</feature>
<feature type="transmembrane region" description="Helical" evidence="1">
    <location>
        <begin position="221"/>
        <end position="239"/>
    </location>
</feature>
<feature type="transmembrane region" description="Helical" evidence="1">
    <location>
        <begin position="102"/>
        <end position="121"/>
    </location>
</feature>
<feature type="domain" description="EamA" evidence="2">
    <location>
        <begin position="159"/>
        <end position="289"/>
    </location>
</feature>
<dbReference type="Proteomes" id="UP000600799">
    <property type="component" value="Unassembled WGS sequence"/>
</dbReference>
<feature type="transmembrane region" description="Helical" evidence="1">
    <location>
        <begin position="271"/>
        <end position="291"/>
    </location>
</feature>
<dbReference type="SUPFAM" id="SSF103481">
    <property type="entry name" value="Multidrug resistance efflux transporter EmrE"/>
    <property type="match status" value="2"/>
</dbReference>
<dbReference type="Pfam" id="PF00892">
    <property type="entry name" value="EamA"/>
    <property type="match status" value="2"/>
</dbReference>
<feature type="transmembrane region" description="Helical" evidence="1">
    <location>
        <begin position="76"/>
        <end position="96"/>
    </location>
</feature>
<reference evidence="3 4" key="1">
    <citation type="submission" date="2020-11" db="EMBL/GenBank/DDBJ databases">
        <title>The genome sequence of Novosphingobium sp. 1Y9A.</title>
        <authorList>
            <person name="Liu Y."/>
        </authorList>
    </citation>
    <scope>NUCLEOTIDE SEQUENCE [LARGE SCALE GENOMIC DNA]</scope>
    <source>
        <strain evidence="3 4">1Y9A</strain>
    </source>
</reference>
<dbReference type="InterPro" id="IPR000620">
    <property type="entry name" value="EamA_dom"/>
</dbReference>
<feature type="transmembrane region" description="Helical" evidence="1">
    <location>
        <begin position="47"/>
        <end position="64"/>
    </location>
</feature>
<keyword evidence="1" id="KW-1133">Transmembrane helix</keyword>
<feature type="transmembrane region" description="Helical" evidence="1">
    <location>
        <begin position="157"/>
        <end position="178"/>
    </location>
</feature>
<feature type="transmembrane region" description="Helical" evidence="1">
    <location>
        <begin position="18"/>
        <end position="35"/>
    </location>
</feature>
<feature type="transmembrane region" description="Helical" evidence="1">
    <location>
        <begin position="246"/>
        <end position="265"/>
    </location>
</feature>
<dbReference type="EMBL" id="JADQDC010000004">
    <property type="protein sequence ID" value="MBF9150980.1"/>
    <property type="molecule type" value="Genomic_DNA"/>
</dbReference>
<accession>A0ABS0HG27</accession>
<comment type="caution">
    <text evidence="3">The sequence shown here is derived from an EMBL/GenBank/DDBJ whole genome shotgun (WGS) entry which is preliminary data.</text>
</comment>
<dbReference type="RefSeq" id="WP_196275305.1">
    <property type="nucleotide sequence ID" value="NZ_JADQDC010000004.1"/>
</dbReference>
<dbReference type="InterPro" id="IPR037185">
    <property type="entry name" value="EmrE-like"/>
</dbReference>
<gene>
    <name evidence="3" type="ORF">I2488_08185</name>
</gene>
<keyword evidence="1" id="KW-0472">Membrane</keyword>
<organism evidence="3 4">
    <name type="scientific">Novosphingobium jiangmenense</name>
    <dbReference type="NCBI Taxonomy" id="2791981"/>
    <lineage>
        <taxon>Bacteria</taxon>
        <taxon>Pseudomonadati</taxon>
        <taxon>Pseudomonadota</taxon>
        <taxon>Alphaproteobacteria</taxon>
        <taxon>Sphingomonadales</taxon>
        <taxon>Sphingomonadaceae</taxon>
        <taxon>Novosphingobium</taxon>
    </lineage>
</organism>
<keyword evidence="1" id="KW-0812">Transmembrane</keyword>
<evidence type="ECO:0000259" key="2">
    <source>
        <dbReference type="Pfam" id="PF00892"/>
    </source>
</evidence>
<keyword evidence="4" id="KW-1185">Reference proteome</keyword>
<evidence type="ECO:0000313" key="4">
    <source>
        <dbReference type="Proteomes" id="UP000600799"/>
    </source>
</evidence>
<dbReference type="PANTHER" id="PTHR22911">
    <property type="entry name" value="ACYL-MALONYL CONDENSING ENZYME-RELATED"/>
    <property type="match status" value="1"/>
</dbReference>
<feature type="domain" description="EamA" evidence="2">
    <location>
        <begin position="19"/>
        <end position="147"/>
    </location>
</feature>
<evidence type="ECO:0000313" key="3">
    <source>
        <dbReference type="EMBL" id="MBF9150980.1"/>
    </source>
</evidence>
<name>A0ABS0HG27_9SPHN</name>
<proteinExistence type="predicted"/>
<feature type="transmembrane region" description="Helical" evidence="1">
    <location>
        <begin position="190"/>
        <end position="209"/>
    </location>
</feature>
<protein>
    <submittedName>
        <fullName evidence="3">DMT family transporter</fullName>
    </submittedName>
</protein>
<evidence type="ECO:0000256" key="1">
    <source>
        <dbReference type="SAM" id="Phobius"/>
    </source>
</evidence>